<evidence type="ECO:0000259" key="1">
    <source>
        <dbReference type="Pfam" id="PF01368"/>
    </source>
</evidence>
<dbReference type="EMBL" id="MT144727">
    <property type="protein sequence ID" value="QJH98334.1"/>
    <property type="molecule type" value="Genomic_DNA"/>
</dbReference>
<evidence type="ECO:0000313" key="3">
    <source>
        <dbReference type="EMBL" id="QJH98334.1"/>
    </source>
</evidence>
<dbReference type="PANTHER" id="PTHR30255">
    <property type="entry name" value="SINGLE-STRANDED-DNA-SPECIFIC EXONUCLEASE RECJ"/>
    <property type="match status" value="1"/>
</dbReference>
<feature type="domain" description="DDH" evidence="1">
    <location>
        <begin position="36"/>
        <end position="178"/>
    </location>
</feature>
<accession>A0A6M3XK66</accession>
<dbReference type="InterPro" id="IPR051673">
    <property type="entry name" value="SSDNA_exonuclease_RecJ"/>
</dbReference>
<gene>
    <name evidence="3" type="ORF">TM448B01269_0018</name>
</gene>
<protein>
    <submittedName>
        <fullName evidence="3">Putative DHH phosphatase family protein</fullName>
    </submittedName>
</protein>
<evidence type="ECO:0000259" key="2">
    <source>
        <dbReference type="Pfam" id="PF02272"/>
    </source>
</evidence>
<dbReference type="GO" id="GO:0003676">
    <property type="term" value="F:nucleic acid binding"/>
    <property type="evidence" value="ECO:0007669"/>
    <property type="project" value="InterPro"/>
</dbReference>
<sequence>MALDHLGGKAPEIPQDITSQIEKIESFLRKSKQRIVTVWADSDCDGVTSAFLMDRILKDMGIFAYVRFTNRFVDGYGLPVTGVKHVAEKGIWTLIALDCGTNDIEAIEKAKEYGVDLIVIDHHPSLYVDAARPKMILNPEADMKGPGYCTASLAYMMAQAICPNAVDEKMTALAALGIVTDVAPLTGYNRSVVVAGLEAWGKVAGPWFPEDSYPVSTARDLAFGVGPLINAAGRMGQTVAAWDLLKAEPDRYADSLKRLEVLNVRRKSVQNKAIKEAMTNAKAMVQDHDPAILVVWSEKWHPGILGIIAGRLADRFDRPAIALKEHETGSMVGSGRAGPATDILKLLQGMDIPFKKLGGHKKAIGMTIGKEDRTRLQLACQKAKVDIEPLWYDWEVKLEDLGGDLMAEAKGLEPTGAGCPPARFLIRNLQATMISSKGRILHVLKGIADPNHHTLGVSDIPITGKRGLDVLVEAGRNYQQNNTDPLEVIAWREHVEESC</sequence>
<feature type="domain" description="DHHA1" evidence="2">
    <location>
        <begin position="292"/>
        <end position="373"/>
    </location>
</feature>
<name>A0A6M3XK66_9ZZZZ</name>
<reference evidence="3" key="1">
    <citation type="submission" date="2020-03" db="EMBL/GenBank/DDBJ databases">
        <title>The deep terrestrial virosphere.</title>
        <authorList>
            <person name="Holmfeldt K."/>
            <person name="Nilsson E."/>
            <person name="Simone D."/>
            <person name="Lopez-Fernandez M."/>
            <person name="Wu X."/>
            <person name="de Brujin I."/>
            <person name="Lundin D."/>
            <person name="Andersson A."/>
            <person name="Bertilsson S."/>
            <person name="Dopson M."/>
        </authorList>
    </citation>
    <scope>NUCLEOTIDE SEQUENCE</scope>
    <source>
        <strain evidence="3">TM448B01269</strain>
    </source>
</reference>
<dbReference type="PANTHER" id="PTHR30255:SF2">
    <property type="entry name" value="SINGLE-STRANDED-DNA-SPECIFIC EXONUCLEASE RECJ"/>
    <property type="match status" value="1"/>
</dbReference>
<proteinExistence type="predicted"/>
<dbReference type="InterPro" id="IPR038763">
    <property type="entry name" value="DHH_sf"/>
</dbReference>
<dbReference type="SUPFAM" id="SSF64182">
    <property type="entry name" value="DHH phosphoesterases"/>
    <property type="match status" value="1"/>
</dbReference>
<dbReference type="InterPro" id="IPR003156">
    <property type="entry name" value="DHHA1_dom"/>
</dbReference>
<dbReference type="Gene3D" id="3.10.310.30">
    <property type="match status" value="1"/>
</dbReference>
<dbReference type="InterPro" id="IPR001667">
    <property type="entry name" value="DDH_dom"/>
</dbReference>
<dbReference type="GO" id="GO:0004527">
    <property type="term" value="F:exonuclease activity"/>
    <property type="evidence" value="ECO:0007669"/>
    <property type="project" value="UniProtKB-KW"/>
</dbReference>
<organism evidence="3">
    <name type="scientific">viral metagenome</name>
    <dbReference type="NCBI Taxonomy" id="1070528"/>
    <lineage>
        <taxon>unclassified sequences</taxon>
        <taxon>metagenomes</taxon>
        <taxon>organismal metagenomes</taxon>
    </lineage>
</organism>
<dbReference type="AlphaFoldDB" id="A0A6M3XK66"/>
<dbReference type="Pfam" id="PF02272">
    <property type="entry name" value="DHHA1"/>
    <property type="match status" value="1"/>
</dbReference>
<dbReference type="Pfam" id="PF01368">
    <property type="entry name" value="DHH"/>
    <property type="match status" value="1"/>
</dbReference>
<dbReference type="Gene3D" id="3.90.1640.30">
    <property type="match status" value="1"/>
</dbReference>